<dbReference type="GO" id="GO:0005737">
    <property type="term" value="C:cytoplasm"/>
    <property type="evidence" value="ECO:0007669"/>
    <property type="project" value="TreeGrafter"/>
</dbReference>
<dbReference type="PROSITE" id="PS50088">
    <property type="entry name" value="ANK_REPEAT"/>
    <property type="match status" value="2"/>
</dbReference>
<keyword evidence="5" id="KW-1185">Reference proteome</keyword>
<dbReference type="AlphaFoldDB" id="A0A9W8R4E3"/>
<dbReference type="Pfam" id="PF12796">
    <property type="entry name" value="Ank_2"/>
    <property type="match status" value="2"/>
</dbReference>
<feature type="repeat" description="ANK" evidence="3">
    <location>
        <begin position="15"/>
        <end position="47"/>
    </location>
</feature>
<organism evidence="4 5">
    <name type="scientific">Fusarium falciforme</name>
    <dbReference type="NCBI Taxonomy" id="195108"/>
    <lineage>
        <taxon>Eukaryota</taxon>
        <taxon>Fungi</taxon>
        <taxon>Dikarya</taxon>
        <taxon>Ascomycota</taxon>
        <taxon>Pezizomycotina</taxon>
        <taxon>Sordariomycetes</taxon>
        <taxon>Hypocreomycetidae</taxon>
        <taxon>Hypocreales</taxon>
        <taxon>Nectriaceae</taxon>
        <taxon>Fusarium</taxon>
        <taxon>Fusarium solani species complex</taxon>
    </lineage>
</organism>
<accession>A0A9W8R4E3</accession>
<sequence length="233" mass="24807">MLLDHGANPNLKDFDRATPLWHAAKEGHTTTMALLTKCGVNVNVASTMDRIDLHTPLSLALTNGLSEMVSLLLAQPTIQPRVRVKPSNTGKYTPCTPLGLACDSGKTPLHLAVEACNGAHVNLVTLLLSQVGVLPDLMDKDGDTPALLATSRGQIEILRFLLAKGVGTEAKTKDGLILLGVAAEQGYLPIVELLLATDDVDAQSRDAVGRTSLTLAANPLRDRFDRQSNSECV</sequence>
<keyword evidence="2 3" id="KW-0040">ANK repeat</keyword>
<dbReference type="SUPFAM" id="SSF48403">
    <property type="entry name" value="Ankyrin repeat"/>
    <property type="match status" value="1"/>
</dbReference>
<name>A0A9W8R4E3_9HYPO</name>
<evidence type="ECO:0000256" key="2">
    <source>
        <dbReference type="ARBA" id="ARBA00023043"/>
    </source>
</evidence>
<evidence type="ECO:0000256" key="1">
    <source>
        <dbReference type="ARBA" id="ARBA00022737"/>
    </source>
</evidence>
<evidence type="ECO:0008006" key="6">
    <source>
        <dbReference type="Google" id="ProtNLM"/>
    </source>
</evidence>
<dbReference type="InterPro" id="IPR002110">
    <property type="entry name" value="Ankyrin_rpt"/>
</dbReference>
<dbReference type="EMBL" id="JAOQAV010000017">
    <property type="protein sequence ID" value="KAJ4187500.1"/>
    <property type="molecule type" value="Genomic_DNA"/>
</dbReference>
<dbReference type="SMART" id="SM00248">
    <property type="entry name" value="ANK"/>
    <property type="match status" value="5"/>
</dbReference>
<dbReference type="PANTHER" id="PTHR24198">
    <property type="entry name" value="ANKYRIN REPEAT AND PROTEIN KINASE DOMAIN-CONTAINING PROTEIN"/>
    <property type="match status" value="1"/>
</dbReference>
<comment type="caution">
    <text evidence="4">The sequence shown here is derived from an EMBL/GenBank/DDBJ whole genome shotgun (WGS) entry which is preliminary data.</text>
</comment>
<dbReference type="PANTHER" id="PTHR24198:SF165">
    <property type="entry name" value="ANKYRIN REPEAT-CONTAINING PROTEIN-RELATED"/>
    <property type="match status" value="1"/>
</dbReference>
<evidence type="ECO:0000313" key="5">
    <source>
        <dbReference type="Proteomes" id="UP001152087"/>
    </source>
</evidence>
<dbReference type="Gene3D" id="1.25.40.20">
    <property type="entry name" value="Ankyrin repeat-containing domain"/>
    <property type="match status" value="2"/>
</dbReference>
<dbReference type="InterPro" id="IPR036770">
    <property type="entry name" value="Ankyrin_rpt-contain_sf"/>
</dbReference>
<feature type="repeat" description="ANK" evidence="3">
    <location>
        <begin position="141"/>
        <end position="173"/>
    </location>
</feature>
<gene>
    <name evidence="4" type="ORF">NW755_006992</name>
</gene>
<dbReference type="PROSITE" id="PS50297">
    <property type="entry name" value="ANK_REP_REGION"/>
    <property type="match status" value="1"/>
</dbReference>
<evidence type="ECO:0000256" key="3">
    <source>
        <dbReference type="PROSITE-ProRule" id="PRU00023"/>
    </source>
</evidence>
<reference evidence="4" key="1">
    <citation type="submission" date="2022-09" db="EMBL/GenBank/DDBJ databases">
        <title>Fusarium specimens isolated from Avocado Roots.</title>
        <authorList>
            <person name="Stajich J."/>
            <person name="Roper C."/>
            <person name="Heimlech-Rivalta G."/>
        </authorList>
    </citation>
    <scope>NUCLEOTIDE SEQUENCE</scope>
    <source>
        <strain evidence="4">A02</strain>
    </source>
</reference>
<protein>
    <recommendedName>
        <fullName evidence="6">Ankyrin repeat protein</fullName>
    </recommendedName>
</protein>
<dbReference type="Proteomes" id="UP001152087">
    <property type="component" value="Unassembled WGS sequence"/>
</dbReference>
<proteinExistence type="predicted"/>
<evidence type="ECO:0000313" key="4">
    <source>
        <dbReference type="EMBL" id="KAJ4187500.1"/>
    </source>
</evidence>
<keyword evidence="1" id="KW-0677">Repeat</keyword>